<sequence>MTAITPEQIRTARARKPRIYARDFADGLGIPEAALCAAFVGSAATRISADPDRILPGLAALGQVMALTRNDSCVLEKVGCYDRYQPGAIARIVNPPIDLTLLRAKWQHAFALDEAGPKGPKRSIQIFDAAGEAVHKIHLREETNAEAWAPLVAALRLADQDQGFTPAPTDPEADLWADLSPIAPLREGRLSARRLAKGAIERLMVRAAETAVPVDFAVGNPGCIERHSGVIVRVLEAGPWINVLDPGLELHLRMDHMAEIWARPDGSVDAFGAAGQLIVRMSGAEGWADLLAAEGDVQP</sequence>
<evidence type="ECO:0000313" key="3">
    <source>
        <dbReference type="Proteomes" id="UP000183812"/>
    </source>
</evidence>
<name>A0A1G7E6Q5_RHOCA</name>
<gene>
    <name evidence="2" type="ORF">SAMN04244550_00674</name>
</gene>
<dbReference type="Proteomes" id="UP000183812">
    <property type="component" value="Unassembled WGS sequence"/>
</dbReference>
<protein>
    <submittedName>
        <fullName evidence="2">Putative hemin transport protein</fullName>
    </submittedName>
</protein>
<dbReference type="OrthoDB" id="316630at2"/>
<dbReference type="CDD" id="cd16830">
    <property type="entry name" value="HemS-like_N"/>
    <property type="match status" value="1"/>
</dbReference>
<feature type="domain" description="Haemin-degrading HemS/ChuX" evidence="1">
    <location>
        <begin position="191"/>
        <end position="281"/>
    </location>
</feature>
<organism evidence="2 3">
    <name type="scientific">Rhodobacter capsulatus</name>
    <name type="common">Rhodopseudomonas capsulata</name>
    <dbReference type="NCBI Taxonomy" id="1061"/>
    <lineage>
        <taxon>Bacteria</taxon>
        <taxon>Pseudomonadati</taxon>
        <taxon>Pseudomonadota</taxon>
        <taxon>Alphaproteobacteria</taxon>
        <taxon>Rhodobacterales</taxon>
        <taxon>Rhodobacter group</taxon>
        <taxon>Rhodobacter</taxon>
    </lineage>
</organism>
<dbReference type="InterPro" id="IPR007845">
    <property type="entry name" value="HemS/ChuX_dom"/>
</dbReference>
<reference evidence="2 3" key="1">
    <citation type="submission" date="2016-10" db="EMBL/GenBank/DDBJ databases">
        <authorList>
            <person name="de Groot N.N."/>
        </authorList>
    </citation>
    <scope>NUCLEOTIDE SEQUENCE [LARGE SCALE GENOMIC DNA]</scope>
    <source>
        <strain evidence="3">DSM 938 / 37b4</strain>
    </source>
</reference>
<dbReference type="RefSeq" id="WP_081348791.1">
    <property type="nucleotide sequence ID" value="NZ_CP119563.1"/>
</dbReference>
<evidence type="ECO:0000259" key="1">
    <source>
        <dbReference type="Pfam" id="PF05171"/>
    </source>
</evidence>
<dbReference type="AlphaFoldDB" id="A0A1G7E6Q5"/>
<dbReference type="SUPFAM" id="SSF144064">
    <property type="entry name" value="Heme iron utilization protein-like"/>
    <property type="match status" value="1"/>
</dbReference>
<evidence type="ECO:0000313" key="2">
    <source>
        <dbReference type="EMBL" id="SDE59404.1"/>
    </source>
</evidence>
<feature type="domain" description="Haemin-degrading HemS/ChuX" evidence="1">
    <location>
        <begin position="29"/>
        <end position="155"/>
    </location>
</feature>
<dbReference type="Pfam" id="PF05171">
    <property type="entry name" value="HemS"/>
    <property type="match status" value="2"/>
</dbReference>
<dbReference type="EMBL" id="FNAY01000002">
    <property type="protein sequence ID" value="SDE59404.1"/>
    <property type="molecule type" value="Genomic_DNA"/>
</dbReference>
<dbReference type="InterPro" id="IPR053733">
    <property type="entry name" value="Heme_Transport_Util_sf"/>
</dbReference>
<accession>A0A1G7E6Q5</accession>
<proteinExistence type="predicted"/>
<dbReference type="Gene3D" id="3.40.1570.10">
    <property type="entry name" value="HemS/ChuS/ChuX like domains"/>
    <property type="match status" value="2"/>
</dbReference>
<dbReference type="GO" id="GO:0006826">
    <property type="term" value="P:iron ion transport"/>
    <property type="evidence" value="ECO:0007669"/>
    <property type="project" value="InterPro"/>
</dbReference>